<protein>
    <submittedName>
        <fullName evidence="1">Uncharacterized protein</fullName>
    </submittedName>
</protein>
<dbReference type="Pfam" id="PF20368">
    <property type="entry name" value="DUF6663"/>
    <property type="match status" value="1"/>
</dbReference>
<sequence length="193" mass="21355">MTPTTDGQFRVLDVRGETARLADCETHEPVDVTLDGDAVRPGYRVDAALAWEDGTARFETLDVVERTLLGYADGVTNLFEVALDVWEEAKREGLGVNARTTYDTDSEPNGAVYTFAEQPGERDVFADLRAGALPLEPLVDRLQEHADPPHEVFVLRPATHDFVLVYLVASKESVLANTVRDTYDLPRPSEPEP</sequence>
<proteinExistence type="predicted"/>
<dbReference type="Proteomes" id="UP000607197">
    <property type="component" value="Unassembled WGS sequence"/>
</dbReference>
<dbReference type="OrthoDB" id="212231at2157"/>
<organism evidence="1 2">
    <name type="scientific">Halocalculus aciditolerans</name>
    <dbReference type="NCBI Taxonomy" id="1383812"/>
    <lineage>
        <taxon>Archaea</taxon>
        <taxon>Methanobacteriati</taxon>
        <taxon>Methanobacteriota</taxon>
        <taxon>Stenosarchaea group</taxon>
        <taxon>Halobacteria</taxon>
        <taxon>Halobacteriales</taxon>
        <taxon>Halobacteriaceae</taxon>
        <taxon>Halocalculus</taxon>
    </lineage>
</organism>
<evidence type="ECO:0000313" key="2">
    <source>
        <dbReference type="Proteomes" id="UP000607197"/>
    </source>
</evidence>
<gene>
    <name evidence="1" type="ORF">GCM10009039_15730</name>
</gene>
<name>A0A830FLL2_9EURY</name>
<reference evidence="1" key="1">
    <citation type="journal article" date="2014" name="Int. J. Syst. Evol. Microbiol.">
        <title>Complete genome sequence of Corynebacterium casei LMG S-19264T (=DSM 44701T), isolated from a smear-ripened cheese.</title>
        <authorList>
            <consortium name="US DOE Joint Genome Institute (JGI-PGF)"/>
            <person name="Walter F."/>
            <person name="Albersmeier A."/>
            <person name="Kalinowski J."/>
            <person name="Ruckert C."/>
        </authorList>
    </citation>
    <scope>NUCLEOTIDE SEQUENCE</scope>
    <source>
        <strain evidence="1">JCM 19596</strain>
    </source>
</reference>
<dbReference type="AlphaFoldDB" id="A0A830FLL2"/>
<evidence type="ECO:0000313" key="1">
    <source>
        <dbReference type="EMBL" id="GGL58322.1"/>
    </source>
</evidence>
<accession>A0A830FLL2</accession>
<dbReference type="EMBL" id="BMPG01000002">
    <property type="protein sequence ID" value="GGL58322.1"/>
    <property type="molecule type" value="Genomic_DNA"/>
</dbReference>
<comment type="caution">
    <text evidence="1">The sequence shown here is derived from an EMBL/GenBank/DDBJ whole genome shotgun (WGS) entry which is preliminary data.</text>
</comment>
<reference evidence="1" key="2">
    <citation type="submission" date="2020-09" db="EMBL/GenBank/DDBJ databases">
        <authorList>
            <person name="Sun Q."/>
            <person name="Ohkuma M."/>
        </authorList>
    </citation>
    <scope>NUCLEOTIDE SEQUENCE</scope>
    <source>
        <strain evidence="1">JCM 19596</strain>
    </source>
</reference>
<keyword evidence="2" id="KW-1185">Reference proteome</keyword>
<dbReference type="RefSeq" id="WP_188977656.1">
    <property type="nucleotide sequence ID" value="NZ_BMPG01000002.1"/>
</dbReference>
<dbReference type="InterPro" id="IPR046604">
    <property type="entry name" value="DUF6663"/>
</dbReference>